<dbReference type="Proteomes" id="UP000234748">
    <property type="component" value="Unassembled WGS sequence"/>
</dbReference>
<dbReference type="AlphaFoldDB" id="A0A2N5M1V8"/>
<reference evidence="2 3" key="1">
    <citation type="submission" date="2017-11" db="EMBL/GenBank/DDBJ databases">
        <title>Comparitive Functional Genomics of Dry Heat Resistant strains isolated from the Viking Spacecraft.</title>
        <authorList>
            <person name="Seuylemezian A."/>
            <person name="Cooper K."/>
            <person name="Vaishampayan P."/>
        </authorList>
    </citation>
    <scope>NUCLEOTIDE SEQUENCE [LARGE SCALE GENOMIC DNA]</scope>
    <source>
        <strain evidence="2 3">V1-29</strain>
    </source>
</reference>
<keyword evidence="1" id="KW-0812">Transmembrane</keyword>
<dbReference type="OrthoDB" id="152213at2"/>
<feature type="transmembrane region" description="Helical" evidence="1">
    <location>
        <begin position="78"/>
        <end position="98"/>
    </location>
</feature>
<evidence type="ECO:0000313" key="2">
    <source>
        <dbReference type="EMBL" id="PLT28347.1"/>
    </source>
</evidence>
<accession>A0A2N5M1V8</accession>
<sequence length="196" mass="22879">MAFIYSILANRSFLWLLLVINIFGTVYGYYWYGYQLEATPAIFLPFVPDSPTATLFFVLALIGFLLRKNWGLFEALAVMTLFKYGIWAVVMNLLTLMITGELHWTGYMLMASHAAMAVQGLLYAPFYRIKKWHFAVAAIWTLHNEMIDYVFYQMPNYGDLIRYIQEIGYFTFWLSIASIAAAYFTAYRSSRRTYKI</sequence>
<protein>
    <submittedName>
        <fullName evidence="2">DUF1405 domain-containing protein</fullName>
    </submittedName>
</protein>
<dbReference type="PANTHER" id="PTHR40042:SF1">
    <property type="entry name" value="DUF1405 DOMAIN-CONTAINING PROTEIN"/>
    <property type="match status" value="1"/>
</dbReference>
<feature type="transmembrane region" description="Helical" evidence="1">
    <location>
        <begin position="167"/>
        <end position="186"/>
    </location>
</feature>
<feature type="transmembrane region" description="Helical" evidence="1">
    <location>
        <begin position="104"/>
        <end position="125"/>
    </location>
</feature>
<keyword evidence="1" id="KW-0472">Membrane</keyword>
<feature type="transmembrane region" description="Helical" evidence="1">
    <location>
        <begin position="12"/>
        <end position="30"/>
    </location>
</feature>
<dbReference type="PANTHER" id="PTHR40042">
    <property type="entry name" value="HYPOTHETICAL MEMBRANE SPANNING PROTEIN"/>
    <property type="match status" value="1"/>
</dbReference>
<keyword evidence="1" id="KW-1133">Transmembrane helix</keyword>
<evidence type="ECO:0000313" key="3">
    <source>
        <dbReference type="Proteomes" id="UP000234748"/>
    </source>
</evidence>
<proteinExistence type="predicted"/>
<dbReference type="RefSeq" id="WP_101645012.1">
    <property type="nucleotide sequence ID" value="NZ_PGUY01000062.1"/>
</dbReference>
<dbReference type="EMBL" id="PGUY01000062">
    <property type="protein sequence ID" value="PLT28347.1"/>
    <property type="molecule type" value="Genomic_DNA"/>
</dbReference>
<dbReference type="InterPro" id="IPR009845">
    <property type="entry name" value="DUF1405"/>
</dbReference>
<feature type="transmembrane region" description="Helical" evidence="1">
    <location>
        <begin position="132"/>
        <end position="152"/>
    </location>
</feature>
<organism evidence="2 3">
    <name type="scientific">Peribacillus deserti</name>
    <dbReference type="NCBI Taxonomy" id="673318"/>
    <lineage>
        <taxon>Bacteria</taxon>
        <taxon>Bacillati</taxon>
        <taxon>Bacillota</taxon>
        <taxon>Bacilli</taxon>
        <taxon>Bacillales</taxon>
        <taxon>Bacillaceae</taxon>
        <taxon>Peribacillus</taxon>
    </lineage>
</organism>
<name>A0A2N5M1V8_9BACI</name>
<gene>
    <name evidence="2" type="ORF">CUU66_19210</name>
</gene>
<comment type="caution">
    <text evidence="2">The sequence shown here is derived from an EMBL/GenBank/DDBJ whole genome shotgun (WGS) entry which is preliminary data.</text>
</comment>
<evidence type="ECO:0000256" key="1">
    <source>
        <dbReference type="SAM" id="Phobius"/>
    </source>
</evidence>
<keyword evidence="3" id="KW-1185">Reference proteome</keyword>
<feature type="transmembrane region" description="Helical" evidence="1">
    <location>
        <begin position="42"/>
        <end position="66"/>
    </location>
</feature>
<dbReference type="Pfam" id="PF07187">
    <property type="entry name" value="DUF1405"/>
    <property type="match status" value="1"/>
</dbReference>